<evidence type="ECO:0000313" key="2">
    <source>
        <dbReference type="EMBL" id="KAK7294139.1"/>
    </source>
</evidence>
<feature type="compositionally biased region" description="Basic and acidic residues" evidence="1">
    <location>
        <begin position="41"/>
        <end position="50"/>
    </location>
</feature>
<feature type="region of interest" description="Disordered" evidence="1">
    <location>
        <begin position="39"/>
        <end position="59"/>
    </location>
</feature>
<gene>
    <name evidence="2" type="ORF">RJT34_17022</name>
</gene>
<protein>
    <submittedName>
        <fullName evidence="2">Uncharacterized protein</fullName>
    </submittedName>
</protein>
<evidence type="ECO:0000313" key="3">
    <source>
        <dbReference type="Proteomes" id="UP001359559"/>
    </source>
</evidence>
<reference evidence="2 3" key="1">
    <citation type="submission" date="2024-01" db="EMBL/GenBank/DDBJ databases">
        <title>The genomes of 5 underutilized Papilionoideae crops provide insights into root nodulation and disease resistance.</title>
        <authorList>
            <person name="Yuan L."/>
        </authorList>
    </citation>
    <scope>NUCLEOTIDE SEQUENCE [LARGE SCALE GENOMIC DNA]</scope>
    <source>
        <strain evidence="2">LY-2023</strain>
        <tissue evidence="2">Leaf</tissue>
    </source>
</reference>
<evidence type="ECO:0000256" key="1">
    <source>
        <dbReference type="SAM" id="MobiDB-lite"/>
    </source>
</evidence>
<dbReference type="EMBL" id="JAYKXN010000004">
    <property type="protein sequence ID" value="KAK7294139.1"/>
    <property type="molecule type" value="Genomic_DNA"/>
</dbReference>
<dbReference type="AlphaFoldDB" id="A0AAN9PE70"/>
<accession>A0AAN9PE70</accession>
<dbReference type="Proteomes" id="UP001359559">
    <property type="component" value="Unassembled WGS sequence"/>
</dbReference>
<organism evidence="2 3">
    <name type="scientific">Clitoria ternatea</name>
    <name type="common">Butterfly pea</name>
    <dbReference type="NCBI Taxonomy" id="43366"/>
    <lineage>
        <taxon>Eukaryota</taxon>
        <taxon>Viridiplantae</taxon>
        <taxon>Streptophyta</taxon>
        <taxon>Embryophyta</taxon>
        <taxon>Tracheophyta</taxon>
        <taxon>Spermatophyta</taxon>
        <taxon>Magnoliopsida</taxon>
        <taxon>eudicotyledons</taxon>
        <taxon>Gunneridae</taxon>
        <taxon>Pentapetalae</taxon>
        <taxon>rosids</taxon>
        <taxon>fabids</taxon>
        <taxon>Fabales</taxon>
        <taxon>Fabaceae</taxon>
        <taxon>Papilionoideae</taxon>
        <taxon>50 kb inversion clade</taxon>
        <taxon>NPAAA clade</taxon>
        <taxon>indigoferoid/millettioid clade</taxon>
        <taxon>Phaseoleae</taxon>
        <taxon>Clitoria</taxon>
    </lineage>
</organism>
<name>A0AAN9PE70_CLITE</name>
<comment type="caution">
    <text evidence="2">The sequence shown here is derived from an EMBL/GenBank/DDBJ whole genome shotgun (WGS) entry which is preliminary data.</text>
</comment>
<sequence length="110" mass="12481">MVPKPRRIPRLLSIGYVPFVPGGDDDYPTSPTLEYIPFFPSRDDGNKPEEEPVDPMAEDPTGFPALLQQIIQVEPVARYVPKEVVGLCIHQVDLILSPMEQFLARLQWDH</sequence>
<proteinExistence type="predicted"/>
<keyword evidence="3" id="KW-1185">Reference proteome</keyword>